<gene>
    <name evidence="2" type="ORF">GCM10007111_41290</name>
</gene>
<feature type="domain" description="Type I restriction enzyme R protein N-terminal" evidence="1">
    <location>
        <begin position="34"/>
        <end position="108"/>
    </location>
</feature>
<organism evidence="2 3">
    <name type="scientific">Virgibacillus kapii</name>
    <dbReference type="NCBI Taxonomy" id="1638645"/>
    <lineage>
        <taxon>Bacteria</taxon>
        <taxon>Bacillati</taxon>
        <taxon>Bacillota</taxon>
        <taxon>Bacilli</taxon>
        <taxon>Bacillales</taxon>
        <taxon>Bacillaceae</taxon>
        <taxon>Virgibacillus</taxon>
    </lineage>
</organism>
<comment type="caution">
    <text evidence="2">The sequence shown here is derived from an EMBL/GenBank/DDBJ whole genome shotgun (WGS) entry which is preliminary data.</text>
</comment>
<dbReference type="Proteomes" id="UP000634435">
    <property type="component" value="Unassembled WGS sequence"/>
</dbReference>
<accession>A0ABQ2DW57</accession>
<keyword evidence="3" id="KW-1185">Reference proteome</keyword>
<proteinExistence type="predicted"/>
<evidence type="ECO:0000313" key="2">
    <source>
        <dbReference type="EMBL" id="GGJ75489.1"/>
    </source>
</evidence>
<name>A0ABQ2DW57_9BACI</name>
<sequence>MGKRHLSEEDIKARYITPAITGVGWDIKKQVRLEYAFTAGRIILRGNVTARGKRKRADYVLFYKNNLPLAIVEAKDNNHSVGAGLQQAIDYAKHLDVDYVYASNGDGFVEQNLITGEVRELRLDEFPSPKELYQRYLVDKNIDKDEEKVILEPLMAN</sequence>
<evidence type="ECO:0000313" key="3">
    <source>
        <dbReference type="Proteomes" id="UP000634435"/>
    </source>
</evidence>
<dbReference type="Gene3D" id="3.90.1570.30">
    <property type="match status" value="1"/>
</dbReference>
<reference evidence="3" key="1">
    <citation type="journal article" date="2019" name="Int. J. Syst. Evol. Microbiol.">
        <title>The Global Catalogue of Microorganisms (GCM) 10K type strain sequencing project: providing services to taxonomists for standard genome sequencing and annotation.</title>
        <authorList>
            <consortium name="The Broad Institute Genomics Platform"/>
            <consortium name="The Broad Institute Genome Sequencing Center for Infectious Disease"/>
            <person name="Wu L."/>
            <person name="Ma J."/>
        </authorList>
    </citation>
    <scope>NUCLEOTIDE SEQUENCE [LARGE SCALE GENOMIC DNA]</scope>
    <source>
        <strain evidence="3">JCM 30071</strain>
    </source>
</reference>
<dbReference type="InterPro" id="IPR029464">
    <property type="entry name" value="HSDR_N"/>
</dbReference>
<dbReference type="EMBL" id="BMPN01000010">
    <property type="protein sequence ID" value="GGJ75489.1"/>
    <property type="molecule type" value="Genomic_DNA"/>
</dbReference>
<dbReference type="Pfam" id="PF13588">
    <property type="entry name" value="HSDR_N_2"/>
    <property type="match status" value="1"/>
</dbReference>
<evidence type="ECO:0000259" key="1">
    <source>
        <dbReference type="Pfam" id="PF13588"/>
    </source>
</evidence>
<protein>
    <recommendedName>
        <fullName evidence="1">Type I restriction enzyme R protein N-terminal domain-containing protein</fullName>
    </recommendedName>
</protein>